<sequence length="884" mass="100245">MPTKIIKCCVASCDAVGVHYHRFPNPKTDISRFNTWLDILNIRELRLLDPGTVYNNKRVCSIHFDAKYKSEGNPRLHYNAIPTMTVSDEPLPSTSTHQIVETTYPLEKAFDDVPSTSISEVSGRVTPERSTVQQQELLRKVGVSRQAHLTPIAKKLYRSALHWKKSAQSSKKSKLTFRRRLQLCEKYAESTLFEKMSVMTPAAKTFLNIQLRETKHKKQGRRFTQDEKILCLSLLKQSPKGYDLLHKMFTLPSRKTLNLFLGQMTLNTGINEQLFTTLKASIKKMKPIDRHCALMFDEVSLSPQLHYNQQADQIDGFVDNGKTRALEFADHALVFMVRGIVKQWKQAIAFTFCEGGTNAALLSTMLEEIISALQGIGLTVVCTVCDQAAANVSAVKKLISKTKEKYARNGQVYYQNHIEVNSVTVVPIFDVPHMLKGIRNNFIKRNISCSMNGTNFLGKWEHVEELYRQDQVESLGSLRLCPKLSERHVKLDHSSDKMKVKYCTQVLSQRVAATMNYLAKRNDINSDAQETARILLFLDELFDSLNNSSRNGVEGKPLTAAVSKESAHWKFWEDALHILNTMKFTKKDDISDKTCPPSIKNFITTIRGIKDIYGVMAKKGVDFLFMRNFNQDPLENFFGLIRSQGARNINPSCSSFIAAFKTLTINNFTAKHSIGANCEEDISEGALSTLKELLNLSVEPTVENEIYEEPEVLTGNEDHTTLIKSNYCAGFVVKNIKNVVGDCAACKSDLHAAKIGPQHGLIQAREYENTVARLVYPSFSANRAFATTANLVIAILNKNCNKKNIVKFIKQNVLQNVQFYFLSCPLHNNVLTEHIINKTVLLMLFHYIRETNNILNGKKKIINSENNILQYKAKIKYEKYHKIK</sequence>
<name>A0ACB9TUU8_HOLOL</name>
<dbReference type="EMBL" id="CM043015">
    <property type="protein sequence ID" value="KAI4470647.1"/>
    <property type="molecule type" value="Genomic_DNA"/>
</dbReference>
<protein>
    <submittedName>
        <fullName evidence="1">Thap domain-containing protein 9</fullName>
    </submittedName>
</protein>
<comment type="caution">
    <text evidence="1">The sequence shown here is derived from an EMBL/GenBank/DDBJ whole genome shotgun (WGS) entry which is preliminary data.</text>
</comment>
<evidence type="ECO:0000313" key="2">
    <source>
        <dbReference type="Proteomes" id="UP001056778"/>
    </source>
</evidence>
<keyword evidence="2" id="KW-1185">Reference proteome</keyword>
<organism evidence="1 2">
    <name type="scientific">Holotrichia oblita</name>
    <name type="common">Chafer beetle</name>
    <dbReference type="NCBI Taxonomy" id="644536"/>
    <lineage>
        <taxon>Eukaryota</taxon>
        <taxon>Metazoa</taxon>
        <taxon>Ecdysozoa</taxon>
        <taxon>Arthropoda</taxon>
        <taxon>Hexapoda</taxon>
        <taxon>Insecta</taxon>
        <taxon>Pterygota</taxon>
        <taxon>Neoptera</taxon>
        <taxon>Endopterygota</taxon>
        <taxon>Coleoptera</taxon>
        <taxon>Polyphaga</taxon>
        <taxon>Scarabaeiformia</taxon>
        <taxon>Scarabaeidae</taxon>
        <taxon>Melolonthinae</taxon>
        <taxon>Holotrichia</taxon>
    </lineage>
</organism>
<reference evidence="1" key="1">
    <citation type="submission" date="2022-04" db="EMBL/GenBank/DDBJ databases">
        <title>Chromosome-scale genome assembly of Holotrichia oblita Faldermann.</title>
        <authorList>
            <person name="Rongchong L."/>
        </authorList>
    </citation>
    <scope>NUCLEOTIDE SEQUENCE</scope>
    <source>
        <strain evidence="1">81SQS9</strain>
    </source>
</reference>
<evidence type="ECO:0000313" key="1">
    <source>
        <dbReference type="EMBL" id="KAI4470647.1"/>
    </source>
</evidence>
<dbReference type="Proteomes" id="UP001056778">
    <property type="component" value="Chromosome 1"/>
</dbReference>
<accession>A0ACB9TUU8</accession>
<gene>
    <name evidence="1" type="ORF">MML48_1g12731</name>
</gene>
<proteinExistence type="predicted"/>